<dbReference type="EMBL" id="JADGII010000003">
    <property type="protein sequence ID" value="MBF0636044.1"/>
    <property type="molecule type" value="Genomic_DNA"/>
</dbReference>
<protein>
    <submittedName>
        <fullName evidence="1">Molybdenum carrier protein</fullName>
    </submittedName>
</protein>
<comment type="caution">
    <text evidence="1">The sequence shown here is derived from an EMBL/GenBank/DDBJ whole genome shotgun (WGS) entry which is preliminary data.</text>
</comment>
<dbReference type="SUPFAM" id="SSF102405">
    <property type="entry name" value="MCP/YpsA-like"/>
    <property type="match status" value="1"/>
</dbReference>
<accession>A0ABR9XQ32</accession>
<reference evidence="1 2" key="1">
    <citation type="journal article" date="2020" name="Microorganisms">
        <title>Simultaneous Genome Sequencing of Prosthecochloris ethylica and Desulfuromonas acetoxidans within a Syntrophic Mixture Reveals Unique Pili and Protein Interactions.</title>
        <authorList>
            <person name="Kyndt J.A."/>
            <person name="Van Beeumen J.J."/>
            <person name="Meyer T.E."/>
        </authorList>
    </citation>
    <scope>NUCLEOTIDE SEQUENCE [LARGE SCALE GENOMIC DNA]</scope>
    <source>
        <strain evidence="1 2">N3</strain>
    </source>
</reference>
<evidence type="ECO:0000313" key="1">
    <source>
        <dbReference type="EMBL" id="MBF0636044.1"/>
    </source>
</evidence>
<dbReference type="Pfam" id="PF12694">
    <property type="entry name" value="cpYpsA"/>
    <property type="match status" value="1"/>
</dbReference>
<name>A0ABR9XQ32_9CHLB</name>
<dbReference type="Proteomes" id="UP000619838">
    <property type="component" value="Unassembled WGS sequence"/>
</dbReference>
<organism evidence="1 2">
    <name type="scientific">Prosthecochloris ethylica</name>
    <dbReference type="NCBI Taxonomy" id="2743976"/>
    <lineage>
        <taxon>Bacteria</taxon>
        <taxon>Pseudomonadati</taxon>
        <taxon>Chlorobiota</taxon>
        <taxon>Chlorobiia</taxon>
        <taxon>Chlorobiales</taxon>
        <taxon>Chlorobiaceae</taxon>
        <taxon>Prosthecochloris</taxon>
    </lineage>
</organism>
<proteinExistence type="predicted"/>
<evidence type="ECO:0000313" key="2">
    <source>
        <dbReference type="Proteomes" id="UP000619838"/>
    </source>
</evidence>
<gene>
    <name evidence="1" type="ORF">INT08_02460</name>
</gene>
<keyword evidence="2" id="KW-1185">Reference proteome</keyword>
<dbReference type="Gene3D" id="3.40.50.450">
    <property type="match status" value="1"/>
</dbReference>
<sequence length="151" mass="16790">MLRAIVSGGQTGVDRAALDTAIRLRIPHGGWCPRGRRAEDGVIDGRYQLQQTPLSRYDQRTRWNVRDADATLILVSGEPTGGTRLTRELARSLGKPCLVVDPRDIKEAQRVAAWLRREMVEVLNIAGPRGSTDPAIYDAAKDFLEVLFSCY</sequence>
<dbReference type="RefSeq" id="WP_114608740.1">
    <property type="nucleotide sequence ID" value="NZ_JABVZQ010000020.1"/>
</dbReference>
<dbReference type="InterPro" id="IPR024755">
    <property type="entry name" value="cpYpsA"/>
</dbReference>